<dbReference type="EMBL" id="DS268512">
    <property type="protein sequence ID" value="EFO84112.1"/>
    <property type="molecule type" value="Genomic_DNA"/>
</dbReference>
<dbReference type="Pfam" id="PF14214">
    <property type="entry name" value="Helitron_like_N"/>
    <property type="match status" value="1"/>
</dbReference>
<keyword evidence="1" id="KW-0347">Helicase</keyword>
<dbReference type="GO" id="GO:0005524">
    <property type="term" value="F:ATP binding"/>
    <property type="evidence" value="ECO:0007669"/>
    <property type="project" value="UniProtKB-KW"/>
</dbReference>
<dbReference type="GO" id="GO:0000723">
    <property type="term" value="P:telomere maintenance"/>
    <property type="evidence" value="ECO:0007669"/>
    <property type="project" value="InterPro"/>
</dbReference>
<dbReference type="InterPro" id="IPR049163">
    <property type="entry name" value="Pif1-like_2B_dom"/>
</dbReference>
<reference evidence="6" key="1">
    <citation type="submission" date="2007-07" db="EMBL/GenBank/DDBJ databases">
        <title>PCAP assembly of the Caenorhabditis remanei genome.</title>
        <authorList>
            <consortium name="The Caenorhabditis remanei Sequencing Consortium"/>
            <person name="Wilson R.K."/>
        </authorList>
    </citation>
    <scope>NUCLEOTIDE SEQUENCE [LARGE SCALE GENOMIC DNA]</scope>
    <source>
        <strain evidence="6">PB4641</strain>
    </source>
</reference>
<comment type="cofactor">
    <cofactor evidence="1">
        <name>Mg(2+)</name>
        <dbReference type="ChEBI" id="CHEBI:18420"/>
    </cofactor>
</comment>
<proteinExistence type="inferred from homology"/>
<evidence type="ECO:0000313" key="6">
    <source>
        <dbReference type="EMBL" id="EFO84112.1"/>
    </source>
</evidence>
<dbReference type="OMA" id="ANTIGRM"/>
<feature type="domain" description="Helitron helicase-like" evidence="4">
    <location>
        <begin position="500"/>
        <end position="679"/>
    </location>
</feature>
<keyword evidence="1" id="KW-0227">DNA damage</keyword>
<dbReference type="GO" id="GO:0016887">
    <property type="term" value="F:ATP hydrolysis activity"/>
    <property type="evidence" value="ECO:0007669"/>
    <property type="project" value="RHEA"/>
</dbReference>
<dbReference type="Pfam" id="PF05970">
    <property type="entry name" value="PIF1"/>
    <property type="match status" value="1"/>
</dbReference>
<evidence type="ECO:0000259" key="3">
    <source>
        <dbReference type="Pfam" id="PF05970"/>
    </source>
</evidence>
<dbReference type="STRING" id="31234.E3N2C7"/>
<dbReference type="CDD" id="cd18809">
    <property type="entry name" value="SF1_C_RecD"/>
    <property type="match status" value="1"/>
</dbReference>
<keyword evidence="1" id="KW-0547">Nucleotide-binding</keyword>
<dbReference type="HOGENOM" id="CLU_001324_0_3_1"/>
<dbReference type="InterPro" id="IPR027417">
    <property type="entry name" value="P-loop_NTPase"/>
</dbReference>
<evidence type="ECO:0000313" key="7">
    <source>
        <dbReference type="Proteomes" id="UP000008281"/>
    </source>
</evidence>
<dbReference type="EC" id="5.6.2.3" evidence="1"/>
<gene>
    <name evidence="6" type="ORF">CRE_16968</name>
</gene>
<feature type="compositionally biased region" description="Polar residues" evidence="2">
    <location>
        <begin position="113"/>
        <end position="122"/>
    </location>
</feature>
<feature type="region of interest" description="Disordered" evidence="2">
    <location>
        <begin position="257"/>
        <end position="279"/>
    </location>
</feature>
<dbReference type="Proteomes" id="UP000008281">
    <property type="component" value="Unassembled WGS sequence"/>
</dbReference>
<sequence length="1561" mass="179527">MEEEKASTSDEGPSVTIAAPPYSFQNDVDKEDSRREKDRERKREKRANESIQESQERLQQASEYRKKKKAAETEEEKKRKRQEEADKKRLIRSQESENHKSVRRARDAENKRNSVLQDSQQDADARKNRDSQRKALDRDQETDEQRKERLLSVSARKREREREEEDELRELRLKRRADLRARLAALRATSDKTQATRSSEDKLIYLGSMSEECENCQALFFKTEIQGKKKDKINFCCSSGTIKLEEHFADFPPQLQELFEGTDDPNKKERNEQSKNFKSNARQYNNSCAMASFGAKIDHTPNQGRAPYVMKVHGQIYHFAGPLHPSNGKNRSYGQLYIMDSAQAAAERMQIPANSRCDVTIMQELSQLLTSINVFAQSYKLMHEVEKQEEIDALLAGRSPKPVQMVFDAYKKNLDLRRYNEPTSNEVAVVFVQQDGQIPSRHIAAHARDGSGLVNIFDTDPIVDPMTYPLFFPRGILGWHEGLSRVNSTRKYDRIAQQPYYRYLAMIRKGKFNPIHYGANLTQQFWVDSWTKSEQNRLFFHRNNQDQIRAEEYGELRDFVIRGDHLTPGRRVILPSSFRGSPRAMIQEYQDSMVIMTKCGKPDFFVTMTCNPKWREITENLYTGQKPSDRPDLIARVFKAKVDEMMHLLLKNHLLGEVSAYVLVYEWQKRGLPHVHALLTMKDGHKPLNRDDIDKLIRAEIPDPLLEPRLHDIVRRNMIHRPCGFENPNAPCMKDGKCQKRFPKSFRDETRWEKNGYPEYRRRDNGVTVKCEGCDMTNEYVIPFNPDLLLLFDCHINVEACAQIEVVKYLFKYVYKGSDRAAIRIRSEENDIDDVNEIDQYLDCRYVCAPEACHHIFGFPCQMKSHTIYRLPIHLPDRQTVVFKPGKEKSAVANSQKKETKLTAFFKFNSQFKEMETRGDDLTGKVDPRDVSYMDFPSKFVWNDAQGAWRERVKGGEKTIGRMYAVSPNDPERFALRLLLLATKGATSFEDLKTVSDETGSEVIHPTFILAARALGLLKDDKEFVRALQECESYQMPSQMRATFSSLIVFNEIGDPQLLWDTFKKAMSEDFVFRGCSEEEAEAMSYEDIKERMSRLGKTIESFIMAPTFNVVAPISLNEPDYTFMASEGERLYATLNYEQKTACDDILNSVENPSLRRLFFLKGCGGRRKILIQCNAWTGNASTLLPNGRTIASSFKMDINQECRVSLLKMNSKEAALLRETEVFIEDEASMIPKDAVNTMDQVLRDVMGNDLPFGGKVMIFGGDFRQVLPVVRRGSRTEQVDGCMKMSPLWSQFKELNLISNLRVTSGDNEWMEFLLSVGDGSANNELGRVELEPSVYTNGDLIEEVFGSSIDQFSDLSECAILAPKNVDVDRLNDEVHKRMIGTEKIYYSRDELVDDSNSKLVTTEYLNSINTSSLPPHQLKLKKGSIVMLLRNLDVSSGLCNGTRLTIVQLGRRVLKCKFSTGSRKGEDVLIPKIDCYDDKNLAFKLRRTQFPLRLAFTLSINKSQGQSFSRIGLWLQEDVFSHGQLYVALSRVRSKEGLFVKSDRKDLLNVVYYEAL</sequence>
<evidence type="ECO:0000256" key="2">
    <source>
        <dbReference type="SAM" id="MobiDB-lite"/>
    </source>
</evidence>
<keyword evidence="1" id="KW-0378">Hydrolase</keyword>
<dbReference type="PANTHER" id="PTHR10492">
    <property type="match status" value="1"/>
</dbReference>
<evidence type="ECO:0000259" key="4">
    <source>
        <dbReference type="Pfam" id="PF14214"/>
    </source>
</evidence>
<keyword evidence="1" id="KW-0234">DNA repair</keyword>
<dbReference type="Gene3D" id="3.40.50.300">
    <property type="entry name" value="P-loop containing nucleotide triphosphate hydrolases"/>
    <property type="match status" value="1"/>
</dbReference>
<comment type="similarity">
    <text evidence="1">Belongs to the helicase family.</text>
</comment>
<dbReference type="GO" id="GO:0006310">
    <property type="term" value="P:DNA recombination"/>
    <property type="evidence" value="ECO:0007669"/>
    <property type="project" value="UniProtKB-KW"/>
</dbReference>
<dbReference type="SUPFAM" id="SSF52540">
    <property type="entry name" value="P-loop containing nucleoside triphosphate hydrolases"/>
    <property type="match status" value="1"/>
</dbReference>
<feature type="compositionally biased region" description="Basic and acidic residues" evidence="2">
    <location>
        <begin position="264"/>
        <end position="275"/>
    </location>
</feature>
<dbReference type="eggNOG" id="KOG0987">
    <property type="taxonomic scope" value="Eukaryota"/>
</dbReference>
<name>E3N2C7_CAERE</name>
<dbReference type="InParanoid" id="E3N2C7"/>
<dbReference type="InterPro" id="IPR010285">
    <property type="entry name" value="DNA_helicase_pif1-like_DEAD"/>
</dbReference>
<feature type="compositionally biased region" description="Basic and acidic residues" evidence="2">
    <location>
        <begin position="123"/>
        <end position="161"/>
    </location>
</feature>
<comment type="catalytic activity">
    <reaction evidence="1">
        <text>ATP + H2O = ADP + phosphate + H(+)</text>
        <dbReference type="Rhea" id="RHEA:13065"/>
        <dbReference type="ChEBI" id="CHEBI:15377"/>
        <dbReference type="ChEBI" id="CHEBI:15378"/>
        <dbReference type="ChEBI" id="CHEBI:30616"/>
        <dbReference type="ChEBI" id="CHEBI:43474"/>
        <dbReference type="ChEBI" id="CHEBI:456216"/>
        <dbReference type="EC" id="5.6.2.3"/>
    </reaction>
</comment>
<dbReference type="Pfam" id="PF21530">
    <property type="entry name" value="Pif1_2B_dom"/>
    <property type="match status" value="1"/>
</dbReference>
<dbReference type="InterPro" id="IPR025476">
    <property type="entry name" value="Helitron_helicase-like"/>
</dbReference>
<dbReference type="GO" id="GO:0006281">
    <property type="term" value="P:DNA repair"/>
    <property type="evidence" value="ECO:0007669"/>
    <property type="project" value="UniProtKB-KW"/>
</dbReference>
<protein>
    <recommendedName>
        <fullName evidence="1">ATP-dependent DNA helicase</fullName>
        <ecNumber evidence="1">5.6.2.3</ecNumber>
    </recommendedName>
</protein>
<evidence type="ECO:0000259" key="5">
    <source>
        <dbReference type="Pfam" id="PF21530"/>
    </source>
</evidence>
<keyword evidence="1" id="KW-0067">ATP-binding</keyword>
<dbReference type="GO" id="GO:0043139">
    <property type="term" value="F:5'-3' DNA helicase activity"/>
    <property type="evidence" value="ECO:0007669"/>
    <property type="project" value="UniProtKB-EC"/>
</dbReference>
<keyword evidence="1" id="KW-0233">DNA recombination</keyword>
<dbReference type="PANTHER" id="PTHR10492:SF57">
    <property type="entry name" value="ATP-DEPENDENT DNA HELICASE"/>
    <property type="match status" value="1"/>
</dbReference>
<evidence type="ECO:0000256" key="1">
    <source>
        <dbReference type="RuleBase" id="RU363044"/>
    </source>
</evidence>
<feature type="domain" description="DNA helicase Pif1-like 2B" evidence="5">
    <location>
        <begin position="1408"/>
        <end position="1454"/>
    </location>
</feature>
<organism evidence="7">
    <name type="scientific">Caenorhabditis remanei</name>
    <name type="common">Caenorhabditis vulgaris</name>
    <dbReference type="NCBI Taxonomy" id="31234"/>
    <lineage>
        <taxon>Eukaryota</taxon>
        <taxon>Metazoa</taxon>
        <taxon>Ecdysozoa</taxon>
        <taxon>Nematoda</taxon>
        <taxon>Chromadorea</taxon>
        <taxon>Rhabditida</taxon>
        <taxon>Rhabditina</taxon>
        <taxon>Rhabditomorpha</taxon>
        <taxon>Rhabditoidea</taxon>
        <taxon>Rhabditidae</taxon>
        <taxon>Peloderinae</taxon>
        <taxon>Caenorhabditis</taxon>
    </lineage>
</organism>
<dbReference type="OrthoDB" id="5864836at2759"/>
<feature type="domain" description="DNA helicase Pif1-like DEAD-box helicase" evidence="3">
    <location>
        <begin position="1136"/>
        <end position="1327"/>
    </location>
</feature>
<feature type="compositionally biased region" description="Basic and acidic residues" evidence="2">
    <location>
        <begin position="27"/>
        <end position="41"/>
    </location>
</feature>
<feature type="compositionally biased region" description="Polar residues" evidence="2">
    <location>
        <begin position="49"/>
        <end position="62"/>
    </location>
</feature>
<accession>E3N2C7</accession>
<feature type="compositionally biased region" description="Basic and acidic residues" evidence="2">
    <location>
        <begin position="70"/>
        <end position="112"/>
    </location>
</feature>
<keyword evidence="7" id="KW-1185">Reference proteome</keyword>
<feature type="region of interest" description="Disordered" evidence="2">
    <location>
        <begin position="1"/>
        <end position="168"/>
    </location>
</feature>